<dbReference type="SFLD" id="SFLDS00019">
    <property type="entry name" value="Glutathione_Transferase_(cytos"/>
    <property type="match status" value="1"/>
</dbReference>
<dbReference type="InterPro" id="IPR004046">
    <property type="entry name" value="GST_C"/>
</dbReference>
<dbReference type="InterPro" id="IPR036282">
    <property type="entry name" value="Glutathione-S-Trfase_C_sf"/>
</dbReference>
<dbReference type="InterPro" id="IPR004045">
    <property type="entry name" value="Glutathione_S-Trfase_N"/>
</dbReference>
<evidence type="ECO:0000259" key="1">
    <source>
        <dbReference type="PROSITE" id="PS50404"/>
    </source>
</evidence>
<dbReference type="InterPro" id="IPR050213">
    <property type="entry name" value="GST_superfamily"/>
</dbReference>
<dbReference type="CDD" id="cd03039">
    <property type="entry name" value="GST_N_Sigma_like"/>
    <property type="match status" value="1"/>
</dbReference>
<dbReference type="GeneID" id="24141470"/>
<dbReference type="Proteomes" id="UP000030745">
    <property type="component" value="Unassembled WGS sequence"/>
</dbReference>
<protein>
    <recommendedName>
        <fullName evidence="5">Glutathione S-transferase</fullName>
    </recommendedName>
</protein>
<evidence type="ECO:0008006" key="5">
    <source>
        <dbReference type="Google" id="ProtNLM"/>
    </source>
</evidence>
<dbReference type="OrthoDB" id="420389at2759"/>
<evidence type="ECO:0000313" key="4">
    <source>
        <dbReference type="Proteomes" id="UP000030745"/>
    </source>
</evidence>
<dbReference type="KEGG" id="spar:SPRG_20281"/>
<dbReference type="Pfam" id="PF02798">
    <property type="entry name" value="GST_N"/>
    <property type="match status" value="1"/>
</dbReference>
<dbReference type="InterPro" id="IPR040079">
    <property type="entry name" value="Glutathione_S-Trfase"/>
</dbReference>
<dbReference type="PROSITE" id="PS50404">
    <property type="entry name" value="GST_NTER"/>
    <property type="match status" value="1"/>
</dbReference>
<feature type="domain" description="GST C-terminal" evidence="2">
    <location>
        <begin position="84"/>
        <end position="209"/>
    </location>
</feature>
<accession>A0A067CCA8</accession>
<evidence type="ECO:0000313" key="3">
    <source>
        <dbReference type="EMBL" id="KDO28123.1"/>
    </source>
</evidence>
<dbReference type="InterPro" id="IPR036249">
    <property type="entry name" value="Thioredoxin-like_sf"/>
</dbReference>
<dbReference type="InterPro" id="IPR010987">
    <property type="entry name" value="Glutathione-S-Trfase_C-like"/>
</dbReference>
<keyword evidence="4" id="KW-1185">Reference proteome</keyword>
<dbReference type="VEuPathDB" id="FungiDB:SPRG_20281"/>
<dbReference type="PANTHER" id="PTHR11571">
    <property type="entry name" value="GLUTATHIONE S-TRANSFERASE"/>
    <property type="match status" value="1"/>
</dbReference>
<dbReference type="PROSITE" id="PS50405">
    <property type="entry name" value="GST_CTER"/>
    <property type="match status" value="1"/>
</dbReference>
<sequence length="209" mass="23338">MTRPTLKLTYFDSPGRAELTRLALFLHDIPFEDERVSYAEFMARKPTLPFQQLPTLTVDGEVFAQSHGMARYIGHLTGLYPTSNPLGAYRVDEILAASDDIVNTLIPSLFERDMDKKLAMRKELVAATLPTLYACVEARLVAANSQGPFLLGETLSLADIELFVMRMSMRSGHMDGIPTTICDNYPRWNAIADAVAALPKVHAWYASRQ</sequence>
<dbReference type="GO" id="GO:0004364">
    <property type="term" value="F:glutathione transferase activity"/>
    <property type="evidence" value="ECO:0007669"/>
    <property type="project" value="TreeGrafter"/>
</dbReference>
<dbReference type="PANTHER" id="PTHR11571:SF252">
    <property type="entry name" value="GLUTATHIONE S-TRANSFERASE"/>
    <property type="match status" value="1"/>
</dbReference>
<dbReference type="SFLD" id="SFLDG01205">
    <property type="entry name" value="AMPS.1"/>
    <property type="match status" value="1"/>
</dbReference>
<proteinExistence type="predicted"/>
<dbReference type="Gene3D" id="3.40.30.10">
    <property type="entry name" value="Glutaredoxin"/>
    <property type="match status" value="1"/>
</dbReference>
<feature type="domain" description="GST N-terminal" evidence="1">
    <location>
        <begin position="4"/>
        <end position="81"/>
    </location>
</feature>
<dbReference type="OMA" id="GIPTTIC"/>
<dbReference type="SFLD" id="SFLDG00363">
    <property type="entry name" value="AMPS_(cytGST):_Alpha-__Mu-__Pi"/>
    <property type="match status" value="1"/>
</dbReference>
<dbReference type="EMBL" id="KK583213">
    <property type="protein sequence ID" value="KDO28123.1"/>
    <property type="molecule type" value="Genomic_DNA"/>
</dbReference>
<dbReference type="STRING" id="695850.A0A067CCA8"/>
<dbReference type="RefSeq" id="XP_012201262.1">
    <property type="nucleotide sequence ID" value="XM_012345872.1"/>
</dbReference>
<organism evidence="3 4">
    <name type="scientific">Saprolegnia parasitica (strain CBS 223.65)</name>
    <dbReference type="NCBI Taxonomy" id="695850"/>
    <lineage>
        <taxon>Eukaryota</taxon>
        <taxon>Sar</taxon>
        <taxon>Stramenopiles</taxon>
        <taxon>Oomycota</taxon>
        <taxon>Saprolegniomycetes</taxon>
        <taxon>Saprolegniales</taxon>
        <taxon>Saprolegniaceae</taxon>
        <taxon>Saprolegnia</taxon>
    </lineage>
</organism>
<dbReference type="Gene3D" id="1.20.1050.10">
    <property type="match status" value="1"/>
</dbReference>
<dbReference type="Pfam" id="PF14497">
    <property type="entry name" value="GST_C_3"/>
    <property type="match status" value="1"/>
</dbReference>
<name>A0A067CCA8_SAPPC</name>
<evidence type="ECO:0000259" key="2">
    <source>
        <dbReference type="PROSITE" id="PS50405"/>
    </source>
</evidence>
<reference evidence="3 4" key="1">
    <citation type="journal article" date="2013" name="PLoS Genet.">
        <title>Distinctive expansion of potential virulence genes in the genome of the oomycete fish pathogen Saprolegnia parasitica.</title>
        <authorList>
            <person name="Jiang R.H."/>
            <person name="de Bruijn I."/>
            <person name="Haas B.J."/>
            <person name="Belmonte R."/>
            <person name="Lobach L."/>
            <person name="Christie J."/>
            <person name="van den Ackerveken G."/>
            <person name="Bottin A."/>
            <person name="Bulone V."/>
            <person name="Diaz-Moreno S.M."/>
            <person name="Dumas B."/>
            <person name="Fan L."/>
            <person name="Gaulin E."/>
            <person name="Govers F."/>
            <person name="Grenville-Briggs L.J."/>
            <person name="Horner N.R."/>
            <person name="Levin J.Z."/>
            <person name="Mammella M."/>
            <person name="Meijer H.J."/>
            <person name="Morris P."/>
            <person name="Nusbaum C."/>
            <person name="Oome S."/>
            <person name="Phillips A.J."/>
            <person name="van Rooyen D."/>
            <person name="Rzeszutek E."/>
            <person name="Saraiva M."/>
            <person name="Secombes C.J."/>
            <person name="Seidl M.F."/>
            <person name="Snel B."/>
            <person name="Stassen J.H."/>
            <person name="Sykes S."/>
            <person name="Tripathy S."/>
            <person name="van den Berg H."/>
            <person name="Vega-Arreguin J.C."/>
            <person name="Wawra S."/>
            <person name="Young S.K."/>
            <person name="Zeng Q."/>
            <person name="Dieguez-Uribeondo J."/>
            <person name="Russ C."/>
            <person name="Tyler B.M."/>
            <person name="van West P."/>
        </authorList>
    </citation>
    <scope>NUCLEOTIDE SEQUENCE [LARGE SCALE GENOMIC DNA]</scope>
    <source>
        <strain evidence="3 4">CBS 223.65</strain>
    </source>
</reference>
<dbReference type="GO" id="GO:0006749">
    <property type="term" value="P:glutathione metabolic process"/>
    <property type="evidence" value="ECO:0007669"/>
    <property type="project" value="TreeGrafter"/>
</dbReference>
<dbReference type="SUPFAM" id="SSF52833">
    <property type="entry name" value="Thioredoxin-like"/>
    <property type="match status" value="1"/>
</dbReference>
<gene>
    <name evidence="3" type="ORF">SPRG_20281</name>
</gene>
<dbReference type="SUPFAM" id="SSF47616">
    <property type="entry name" value="GST C-terminal domain-like"/>
    <property type="match status" value="1"/>
</dbReference>
<dbReference type="AlphaFoldDB" id="A0A067CCA8"/>